<protein>
    <recommendedName>
        <fullName evidence="3">Bacterial type II secretion system protein E domain-containing protein</fullName>
    </recommendedName>
</protein>
<comment type="caution">
    <text evidence="4">The sequence shown here is derived from an EMBL/GenBank/DDBJ whole genome shotgun (WGS) entry which is preliminary data.</text>
</comment>
<evidence type="ECO:0000313" key="4">
    <source>
        <dbReference type="EMBL" id="GAG30102.1"/>
    </source>
</evidence>
<evidence type="ECO:0000259" key="3">
    <source>
        <dbReference type="PROSITE" id="PS00662"/>
    </source>
</evidence>
<proteinExistence type="predicted"/>
<dbReference type="GO" id="GO:0016887">
    <property type="term" value="F:ATP hydrolysis activity"/>
    <property type="evidence" value="ECO:0007669"/>
    <property type="project" value="TreeGrafter"/>
</dbReference>
<keyword evidence="1" id="KW-0547">Nucleotide-binding</keyword>
<accession>X0X3W9</accession>
<reference evidence="4" key="1">
    <citation type="journal article" date="2014" name="Front. Microbiol.">
        <title>High frequency of phylogenetically diverse reductive dehalogenase-homologous genes in deep subseafloor sedimentary metagenomes.</title>
        <authorList>
            <person name="Kawai M."/>
            <person name="Futagami T."/>
            <person name="Toyoda A."/>
            <person name="Takaki Y."/>
            <person name="Nishi S."/>
            <person name="Hori S."/>
            <person name="Arai W."/>
            <person name="Tsubouchi T."/>
            <person name="Morono Y."/>
            <person name="Uchiyama I."/>
            <person name="Ito T."/>
            <person name="Fujiyama A."/>
            <person name="Inagaki F."/>
            <person name="Takami H."/>
        </authorList>
    </citation>
    <scope>NUCLEOTIDE SEQUENCE</scope>
    <source>
        <strain evidence="4">Expedition CK06-06</strain>
    </source>
</reference>
<keyword evidence="2" id="KW-0067">ATP-binding</keyword>
<dbReference type="PANTHER" id="PTHR30258:SF1">
    <property type="entry name" value="PROTEIN TRANSPORT PROTEIN HOFB HOMOLOG"/>
    <property type="match status" value="1"/>
</dbReference>
<organism evidence="4">
    <name type="scientific">marine sediment metagenome</name>
    <dbReference type="NCBI Taxonomy" id="412755"/>
    <lineage>
        <taxon>unclassified sequences</taxon>
        <taxon>metagenomes</taxon>
        <taxon>ecological metagenomes</taxon>
    </lineage>
</organism>
<name>X0X3W9_9ZZZZ</name>
<dbReference type="Gene3D" id="3.40.50.300">
    <property type="entry name" value="P-loop containing nucleotide triphosphate hydrolases"/>
    <property type="match status" value="1"/>
</dbReference>
<dbReference type="InterPro" id="IPR027417">
    <property type="entry name" value="P-loop_NTPase"/>
</dbReference>
<dbReference type="PROSITE" id="PS00662">
    <property type="entry name" value="T2SP_E"/>
    <property type="match status" value="1"/>
</dbReference>
<dbReference type="CDD" id="cd01129">
    <property type="entry name" value="PulE-GspE-like"/>
    <property type="match status" value="1"/>
</dbReference>
<dbReference type="InterPro" id="IPR001482">
    <property type="entry name" value="T2SS/T4SS_dom"/>
</dbReference>
<feature type="non-terminal residue" evidence="4">
    <location>
        <position position="251"/>
    </location>
</feature>
<sequence length="251" mass="27591">ILVTGPTGSGKTTTLYSALNHINEPGKNIVTIEDPVEYQMKGINQIQIKPGIGLNFASCLRTVLRQDPDIIMIGEIRDLETLENAVKASLTGHLVLSTIHTNDAPGVIYRLIHMGLEPYLIVACLSLVVAQRLIRRICQDCKEKITLSESARKGLEARLGTDLSHMSFYKGAGCPECDESGYRGRVGVYEFFPITEQIKKTILEGASEQELKKLAVKLGMKDLLHSGLEKVNKGLSTVEEVLKVSFIEKGL</sequence>
<dbReference type="FunFam" id="3.40.50.300:FF:000398">
    <property type="entry name" value="Type IV pilus assembly ATPase PilB"/>
    <property type="match status" value="1"/>
</dbReference>
<dbReference type="AlphaFoldDB" id="X0X3W9"/>
<dbReference type="Pfam" id="PF00437">
    <property type="entry name" value="T2SSE"/>
    <property type="match status" value="1"/>
</dbReference>
<evidence type="ECO:0000256" key="2">
    <source>
        <dbReference type="ARBA" id="ARBA00022840"/>
    </source>
</evidence>
<feature type="non-terminal residue" evidence="4">
    <location>
        <position position="1"/>
    </location>
</feature>
<dbReference type="GO" id="GO:0005524">
    <property type="term" value="F:ATP binding"/>
    <property type="evidence" value="ECO:0007669"/>
    <property type="project" value="UniProtKB-KW"/>
</dbReference>
<evidence type="ECO:0000256" key="1">
    <source>
        <dbReference type="ARBA" id="ARBA00022741"/>
    </source>
</evidence>
<dbReference type="EMBL" id="BARS01042551">
    <property type="protein sequence ID" value="GAG30102.1"/>
    <property type="molecule type" value="Genomic_DNA"/>
</dbReference>
<feature type="domain" description="Bacterial type II secretion system protein E" evidence="3">
    <location>
        <begin position="64"/>
        <end position="78"/>
    </location>
</feature>
<dbReference type="GO" id="GO:0005886">
    <property type="term" value="C:plasma membrane"/>
    <property type="evidence" value="ECO:0007669"/>
    <property type="project" value="TreeGrafter"/>
</dbReference>
<gene>
    <name evidence="4" type="ORF">S01H1_64545</name>
</gene>
<dbReference type="SUPFAM" id="SSF52540">
    <property type="entry name" value="P-loop containing nucleoside triphosphate hydrolases"/>
    <property type="match status" value="1"/>
</dbReference>
<dbReference type="PANTHER" id="PTHR30258">
    <property type="entry name" value="TYPE II SECRETION SYSTEM PROTEIN GSPE-RELATED"/>
    <property type="match status" value="1"/>
</dbReference>